<protein>
    <submittedName>
        <fullName evidence="2">Uncharacterized protein</fullName>
    </submittedName>
</protein>
<keyword evidence="3" id="KW-1185">Reference proteome</keyword>
<comment type="caution">
    <text evidence="2">The sequence shown here is derived from an EMBL/GenBank/DDBJ whole genome shotgun (WGS) entry which is preliminary data.</text>
</comment>
<feature type="compositionally biased region" description="Polar residues" evidence="1">
    <location>
        <begin position="318"/>
        <end position="328"/>
    </location>
</feature>
<sequence>MPRTRNVTRAQWAAAVTADPGASVIRSLSSSHQRSTSNSSFVPASVEDRQSSISTTGSSSKENRGYDNDENDGDEDVEVDENQAPVVEEKGKGKGKEKEKTQVQGRKRKQRPLQDITDIVVLHVNRRSEVDDSPKPKKRVKRAHRGESRTPSRPLTSAAERTPARTPRFPSSLPPSSPPPPASFEQLLSDTRPLNQIWEQAIPEEQEELPVASDDTQPARNSDPFGFFAVERELKAERDAHAGPSKLVGEREAGGLILVPATSPLKLDLSLALETDEEEEEMVSPCATPLTPHKKKRKWRMSALDGREGQEALLFSPRTESLPSSPSPLKTRRSWVKDHATQDRSDFPRSSTEHFGDARAETVKDMKKQKKREEVEEEEEESENEEDGNETVTEITHRVLRSRTRGKQAEESKPTSLPEKRARGKRQKESQTPSDPLEFAQRLVDRLPKRRKKKAKKSQVDNEPRKVTRKRRTQSKPVKVKDKEPPKVRQEVNKERAAMRDYFKELDRYSLQEEKVYVI</sequence>
<feature type="compositionally biased region" description="Low complexity" evidence="1">
    <location>
        <begin position="23"/>
        <end position="40"/>
    </location>
</feature>
<evidence type="ECO:0000313" key="3">
    <source>
        <dbReference type="Proteomes" id="UP000807342"/>
    </source>
</evidence>
<reference evidence="2" key="1">
    <citation type="submission" date="2020-11" db="EMBL/GenBank/DDBJ databases">
        <authorList>
            <consortium name="DOE Joint Genome Institute"/>
            <person name="Ahrendt S."/>
            <person name="Riley R."/>
            <person name="Andreopoulos W."/>
            <person name="Labutti K."/>
            <person name="Pangilinan J."/>
            <person name="Ruiz-Duenas F.J."/>
            <person name="Barrasa J.M."/>
            <person name="Sanchez-Garcia M."/>
            <person name="Camarero S."/>
            <person name="Miyauchi S."/>
            <person name="Serrano A."/>
            <person name="Linde D."/>
            <person name="Babiker R."/>
            <person name="Drula E."/>
            <person name="Ayuso-Fernandez I."/>
            <person name="Pacheco R."/>
            <person name="Padilla G."/>
            <person name="Ferreira P."/>
            <person name="Barriuso J."/>
            <person name="Kellner H."/>
            <person name="Castanera R."/>
            <person name="Alfaro M."/>
            <person name="Ramirez L."/>
            <person name="Pisabarro A.G."/>
            <person name="Kuo A."/>
            <person name="Tritt A."/>
            <person name="Lipzen A."/>
            <person name="He G."/>
            <person name="Yan M."/>
            <person name="Ng V."/>
            <person name="Cullen D."/>
            <person name="Martin F."/>
            <person name="Rosso M.-N."/>
            <person name="Henrissat B."/>
            <person name="Hibbett D."/>
            <person name="Martinez A.T."/>
            <person name="Grigoriev I.V."/>
        </authorList>
    </citation>
    <scope>NUCLEOTIDE SEQUENCE</scope>
    <source>
        <strain evidence="2">MF-IS2</strain>
    </source>
</reference>
<feature type="compositionally biased region" description="Low complexity" evidence="1">
    <location>
        <begin position="51"/>
        <end position="60"/>
    </location>
</feature>
<dbReference type="AlphaFoldDB" id="A0A9P6C1F2"/>
<dbReference type="OrthoDB" id="3234283at2759"/>
<feature type="compositionally biased region" description="Basic and acidic residues" evidence="1">
    <location>
        <begin position="87"/>
        <end position="101"/>
    </location>
</feature>
<feature type="region of interest" description="Disordered" evidence="1">
    <location>
        <begin position="275"/>
        <end position="493"/>
    </location>
</feature>
<accession>A0A9P6C1F2</accession>
<evidence type="ECO:0000313" key="2">
    <source>
        <dbReference type="EMBL" id="KAF9445313.1"/>
    </source>
</evidence>
<feature type="compositionally biased region" description="Basic and acidic residues" evidence="1">
    <location>
        <begin position="335"/>
        <end position="374"/>
    </location>
</feature>
<name>A0A9P6C1F2_9AGAR</name>
<feature type="region of interest" description="Disordered" evidence="1">
    <location>
        <begin position="1"/>
        <end position="224"/>
    </location>
</feature>
<feature type="compositionally biased region" description="Basic and acidic residues" evidence="1">
    <location>
        <begin position="407"/>
        <end position="421"/>
    </location>
</feature>
<dbReference type="EMBL" id="MU151309">
    <property type="protein sequence ID" value="KAF9445313.1"/>
    <property type="molecule type" value="Genomic_DNA"/>
</dbReference>
<dbReference type="Proteomes" id="UP000807342">
    <property type="component" value="Unassembled WGS sequence"/>
</dbReference>
<feature type="compositionally biased region" description="Basic and acidic residues" evidence="1">
    <location>
        <begin position="126"/>
        <end position="135"/>
    </location>
</feature>
<gene>
    <name evidence="2" type="ORF">P691DRAFT_762606</name>
</gene>
<feature type="compositionally biased region" description="Basic residues" evidence="1">
    <location>
        <begin position="448"/>
        <end position="457"/>
    </location>
</feature>
<evidence type="ECO:0000256" key="1">
    <source>
        <dbReference type="SAM" id="MobiDB-lite"/>
    </source>
</evidence>
<organism evidence="2 3">
    <name type="scientific">Macrolepiota fuliginosa MF-IS2</name>
    <dbReference type="NCBI Taxonomy" id="1400762"/>
    <lineage>
        <taxon>Eukaryota</taxon>
        <taxon>Fungi</taxon>
        <taxon>Dikarya</taxon>
        <taxon>Basidiomycota</taxon>
        <taxon>Agaricomycotina</taxon>
        <taxon>Agaricomycetes</taxon>
        <taxon>Agaricomycetidae</taxon>
        <taxon>Agaricales</taxon>
        <taxon>Agaricineae</taxon>
        <taxon>Agaricaceae</taxon>
        <taxon>Macrolepiota</taxon>
    </lineage>
</organism>
<feature type="compositionally biased region" description="Acidic residues" evidence="1">
    <location>
        <begin position="375"/>
        <end position="389"/>
    </location>
</feature>
<proteinExistence type="predicted"/>
<feature type="compositionally biased region" description="Pro residues" evidence="1">
    <location>
        <begin position="172"/>
        <end position="182"/>
    </location>
</feature>
<feature type="compositionally biased region" description="Polar residues" evidence="1">
    <location>
        <begin position="186"/>
        <end position="198"/>
    </location>
</feature>
<feature type="compositionally biased region" description="Acidic residues" evidence="1">
    <location>
        <begin position="68"/>
        <end position="81"/>
    </location>
</feature>
<feature type="compositionally biased region" description="Basic and acidic residues" evidence="1">
    <location>
        <begin position="479"/>
        <end position="493"/>
    </location>
</feature>